<protein>
    <submittedName>
        <fullName evidence="1">Uncharacterized protein</fullName>
    </submittedName>
</protein>
<dbReference type="Proteomes" id="UP000028990">
    <property type="component" value="Unassembled WGS sequence"/>
</dbReference>
<accession>A0A091CW63</accession>
<gene>
    <name evidence="1" type="ORF">H920_15799</name>
</gene>
<organism evidence="1 2">
    <name type="scientific">Fukomys damarensis</name>
    <name type="common">Damaraland mole rat</name>
    <name type="synonym">Cryptomys damarensis</name>
    <dbReference type="NCBI Taxonomy" id="885580"/>
    <lineage>
        <taxon>Eukaryota</taxon>
        <taxon>Metazoa</taxon>
        <taxon>Chordata</taxon>
        <taxon>Craniata</taxon>
        <taxon>Vertebrata</taxon>
        <taxon>Euteleostomi</taxon>
        <taxon>Mammalia</taxon>
        <taxon>Eutheria</taxon>
        <taxon>Euarchontoglires</taxon>
        <taxon>Glires</taxon>
        <taxon>Rodentia</taxon>
        <taxon>Hystricomorpha</taxon>
        <taxon>Bathyergidae</taxon>
        <taxon>Fukomys</taxon>
    </lineage>
</organism>
<dbReference type="PANTHER" id="PTHR31854">
    <property type="entry name" value="TUBULIN POLYGLUTAMYLASE COMPLEX SUBUNIT 2"/>
    <property type="match status" value="1"/>
</dbReference>
<evidence type="ECO:0000313" key="2">
    <source>
        <dbReference type="Proteomes" id="UP000028990"/>
    </source>
</evidence>
<dbReference type="EMBL" id="KN123939">
    <property type="protein sequence ID" value="KFO22852.1"/>
    <property type="molecule type" value="Genomic_DNA"/>
</dbReference>
<name>A0A091CW63_FUKDA</name>
<dbReference type="PANTHER" id="PTHR31854:SF2">
    <property type="entry name" value="TUBULIN POLYGLUTAMYLASE COMPLEX SUBUNIT 2"/>
    <property type="match status" value="1"/>
</dbReference>
<evidence type="ECO:0000313" key="1">
    <source>
        <dbReference type="EMBL" id="KFO22852.1"/>
    </source>
</evidence>
<proteinExistence type="predicted"/>
<dbReference type="AlphaFoldDB" id="A0A091CW63"/>
<reference evidence="1 2" key="1">
    <citation type="submission" date="2013-11" db="EMBL/GenBank/DDBJ databases">
        <title>The Damaraland mole rat (Fukomys damarensis) genome and evolution of African mole rats.</title>
        <authorList>
            <person name="Gladyshev V.N."/>
            <person name="Fang X."/>
        </authorList>
    </citation>
    <scope>NUCLEOTIDE SEQUENCE [LARGE SCALE GENOMIC DNA]</scope>
    <source>
        <tissue evidence="1">Liver</tissue>
    </source>
</reference>
<dbReference type="InterPro" id="IPR039231">
    <property type="entry name" value="TPGS2"/>
</dbReference>
<sequence>MLRAQRQRRCGVVLSFSALQGSLLGPPPCTTWDISHGGDASPTAWLQQLHLEKLTIGITHILESSPGVTKVTIIEKAPAEHHMISLWEQQQQKEPVWCLRI</sequence>
<keyword evidence="2" id="KW-1185">Reference proteome</keyword>